<feature type="region of interest" description="Disordered" evidence="6">
    <location>
        <begin position="101"/>
        <end position="120"/>
    </location>
</feature>
<feature type="domain" description="VRR-NUC" evidence="7">
    <location>
        <begin position="892"/>
        <end position="930"/>
    </location>
</feature>
<dbReference type="Pfam" id="PF21170">
    <property type="entry name" value="FAN1_TPR"/>
    <property type="match status" value="1"/>
</dbReference>
<evidence type="ECO:0000256" key="3">
    <source>
        <dbReference type="ARBA" id="ARBA00022801"/>
    </source>
</evidence>
<dbReference type="InterPro" id="IPR049126">
    <property type="entry name" value="FAN1-like_TPR"/>
</dbReference>
<dbReference type="PANTHER" id="PTHR15749:SF4">
    <property type="entry name" value="FANCONI-ASSOCIATED NUCLEASE 1"/>
    <property type="match status" value="1"/>
</dbReference>
<protein>
    <recommendedName>
        <fullName evidence="5">Fanconi-associated nuclease</fullName>
        <ecNumber evidence="5">3.1.4.1</ecNumber>
    </recommendedName>
</protein>
<evidence type="ECO:0000259" key="7">
    <source>
        <dbReference type="Pfam" id="PF08774"/>
    </source>
</evidence>
<dbReference type="AlphaFoldDB" id="A0A8K1FH53"/>
<gene>
    <name evidence="9" type="ORF">Poli38472_004456</name>
</gene>
<evidence type="ECO:0000256" key="6">
    <source>
        <dbReference type="SAM" id="MobiDB-lite"/>
    </source>
</evidence>
<dbReference type="EMBL" id="SPLM01000109">
    <property type="protein sequence ID" value="TMW59387.1"/>
    <property type="molecule type" value="Genomic_DNA"/>
</dbReference>
<organism evidence="9 10">
    <name type="scientific">Pythium oligandrum</name>
    <name type="common">Mycoparasitic fungus</name>
    <dbReference type="NCBI Taxonomy" id="41045"/>
    <lineage>
        <taxon>Eukaryota</taxon>
        <taxon>Sar</taxon>
        <taxon>Stramenopiles</taxon>
        <taxon>Oomycota</taxon>
        <taxon>Peronosporomycetes</taxon>
        <taxon>Pythiales</taxon>
        <taxon>Pythiaceae</taxon>
        <taxon>Pythium</taxon>
    </lineage>
</organism>
<keyword evidence="5" id="KW-0234">DNA repair</keyword>
<dbReference type="Pfam" id="PF08774">
    <property type="entry name" value="VRR_NUC"/>
    <property type="match status" value="1"/>
</dbReference>
<dbReference type="InterPro" id="IPR033315">
    <property type="entry name" value="Fan1-like"/>
</dbReference>
<dbReference type="InterPro" id="IPR014883">
    <property type="entry name" value="VRR_NUC"/>
</dbReference>
<comment type="cofactor">
    <cofactor evidence="5">
        <name>Mg(2+)</name>
        <dbReference type="ChEBI" id="CHEBI:18420"/>
    </cofactor>
    <cofactor evidence="5">
        <name>Mn(2+)</name>
        <dbReference type="ChEBI" id="CHEBI:29035"/>
    </cofactor>
</comment>
<dbReference type="CDD" id="cd22326">
    <property type="entry name" value="FAN1-like"/>
    <property type="match status" value="1"/>
</dbReference>
<evidence type="ECO:0000313" key="9">
    <source>
        <dbReference type="EMBL" id="TMW59387.1"/>
    </source>
</evidence>
<evidence type="ECO:0000313" key="10">
    <source>
        <dbReference type="Proteomes" id="UP000794436"/>
    </source>
</evidence>
<feature type="region of interest" description="Disordered" evidence="6">
    <location>
        <begin position="195"/>
        <end position="226"/>
    </location>
</feature>
<keyword evidence="3 5" id="KW-0378">Hydrolase</keyword>
<dbReference type="GO" id="GO:0004528">
    <property type="term" value="F:phosphodiesterase I activity"/>
    <property type="evidence" value="ECO:0007669"/>
    <property type="project" value="UniProtKB-EC"/>
</dbReference>
<keyword evidence="2 5" id="KW-0479">Metal-binding</keyword>
<comment type="caution">
    <text evidence="9">The sequence shown here is derived from an EMBL/GenBank/DDBJ whole genome shotgun (WGS) entry which is preliminary data.</text>
</comment>
<feature type="domain" description="Fanconi-associated nuclease 1-like TPR" evidence="8">
    <location>
        <begin position="491"/>
        <end position="594"/>
    </location>
</feature>
<dbReference type="Proteomes" id="UP000794436">
    <property type="component" value="Unassembled WGS sequence"/>
</dbReference>
<reference evidence="9" key="1">
    <citation type="submission" date="2019-03" db="EMBL/GenBank/DDBJ databases">
        <title>Long read genome sequence of the mycoparasitic Pythium oligandrum ATCC 38472 isolated from sugarbeet rhizosphere.</title>
        <authorList>
            <person name="Gaulin E."/>
        </authorList>
    </citation>
    <scope>NUCLEOTIDE SEQUENCE</scope>
    <source>
        <strain evidence="9">ATCC 38472_TT</strain>
    </source>
</reference>
<dbReference type="GO" id="GO:0017108">
    <property type="term" value="F:5'-flap endonuclease activity"/>
    <property type="evidence" value="ECO:0007669"/>
    <property type="project" value="TreeGrafter"/>
</dbReference>
<accession>A0A8K1FH53</accession>
<dbReference type="GO" id="GO:0005634">
    <property type="term" value="C:nucleus"/>
    <property type="evidence" value="ECO:0007669"/>
    <property type="project" value="UniProtKB-SubCell"/>
</dbReference>
<keyword evidence="5" id="KW-0464">Manganese</keyword>
<evidence type="ECO:0000256" key="1">
    <source>
        <dbReference type="ARBA" id="ARBA00022722"/>
    </source>
</evidence>
<comment type="function">
    <text evidence="5">Nuclease required for the repair of DNA interstrand cross-links (ICL). Acts as a 5'-3' exonuclease that anchors at a cut end of DNA and cleaves DNA successively at every third nucleotide, allowing to excise an ICL from one strand through flanking incisions.</text>
</comment>
<dbReference type="GO" id="GO:0070336">
    <property type="term" value="F:flap-structured DNA binding"/>
    <property type="evidence" value="ECO:0007669"/>
    <property type="project" value="TreeGrafter"/>
</dbReference>
<dbReference type="InterPro" id="IPR049132">
    <property type="entry name" value="FAN1-like_euk"/>
</dbReference>
<dbReference type="EC" id="3.1.4.1" evidence="5"/>
<comment type="similarity">
    <text evidence="5">Belongs to the FAN1 family.</text>
</comment>
<dbReference type="OrthoDB" id="76364at2759"/>
<dbReference type="GO" id="GO:0046872">
    <property type="term" value="F:metal ion binding"/>
    <property type="evidence" value="ECO:0007669"/>
    <property type="project" value="UniProtKB-KW"/>
</dbReference>
<dbReference type="PANTHER" id="PTHR15749">
    <property type="entry name" value="FANCONI-ASSOCIATED NUCLEASE 1"/>
    <property type="match status" value="1"/>
</dbReference>
<keyword evidence="10" id="KW-1185">Reference proteome</keyword>
<evidence type="ECO:0000256" key="2">
    <source>
        <dbReference type="ARBA" id="ARBA00022723"/>
    </source>
</evidence>
<dbReference type="GO" id="GO:0036297">
    <property type="term" value="P:interstrand cross-link repair"/>
    <property type="evidence" value="ECO:0007669"/>
    <property type="project" value="InterPro"/>
</dbReference>
<feature type="region of interest" description="Disordered" evidence="6">
    <location>
        <begin position="936"/>
        <end position="956"/>
    </location>
</feature>
<feature type="compositionally biased region" description="Acidic residues" evidence="6">
    <location>
        <begin position="103"/>
        <end position="115"/>
    </location>
</feature>
<comment type="subcellular location">
    <subcellularLocation>
        <location evidence="5">Nucleus</location>
    </subcellularLocation>
</comment>
<dbReference type="GO" id="GO:0008409">
    <property type="term" value="F:5'-3' exonuclease activity"/>
    <property type="evidence" value="ECO:0007669"/>
    <property type="project" value="TreeGrafter"/>
</dbReference>
<evidence type="ECO:0000256" key="5">
    <source>
        <dbReference type="RuleBase" id="RU365033"/>
    </source>
</evidence>
<keyword evidence="5" id="KW-0227">DNA damage</keyword>
<name>A0A8K1FH53_PYTOL</name>
<evidence type="ECO:0000259" key="8">
    <source>
        <dbReference type="Pfam" id="PF21170"/>
    </source>
</evidence>
<sequence>MADDRGVDGAVDASVEASPRAFYGDAYVTHFTLVLRTILRERPDLRRLYSPMELALASAFLDDLSVLEQHVYARLFQRKGPWFKTQSVQSYFTSRRVFHGDAEPEEEAVEEEEDTKTEAKEDVPDVVVPVDDKLVQSTLQRLVNVGLLSTLSLLSPAFLSQQGQEEQLSIALEAIQQCATVGELTALWKKLNGGKGTANTKSMKRKNTGSPSSSPSVGRGGGSSNKNEIFQALKRLVTTQRRIDGSRIPIAKVMHQIWLQQYSIRRPSVVFGDAEDIIVVIRISDEARALFHRMHRLFYFQAASPFAGSSQSVVLAAAKRSKTFRDILLEKLGRTEGSSTSSAGPTRNQQWPGLMVLLKQIAFPPYSVTIEHPVFTSREVYVCYELASRMHRIMNSVEEQMVIEQLDDEATRSVPDGWREMDTDDDLFAHLPQLVAFQCLVLDFGDPEEGGISLWSQFSDALGRMTTFDEFILESRRCLRAFSSFHRRQEENTSEIPVFYLKCNAGYHLARVLHHASAVYEKQRDYILAISLLRDLLGASFLLRKRGYWYERLAVNLEHLKKPADALVVCEGALKDSQVIGADRIALERRLARLAARHQTIEKDGDFVDLVSTEEEQVKPDVQTVHYRESTIIGRPLNRATGERSRFIGYDDEPCTVEQLVIQHYNQRPDEDDQEVDGGGWYGLHCEGRILVHLFGLFMWDVLYANVADVFQSAYQVAPLDFGFAQVFYFARQAQIDELLSDIETRWTIVELIERLAATWRDHEGHLTRFVSWGSDDLPLLLHQLVVMALGPARLARLLRYMATSESFHRAQNGLPDVLLLRARLREGDLSSTLKGLLNEDTKCLDVYRLCGMSYSLNMNDIVPSTEEAGDMSDPSAPLQTVCADLASWDVEVRLVEVKGPRDRLSDQQELWLRILNEQIGVDSIVMHVAEDAARQAKRKNQVTKTSAKKKKTKSS</sequence>
<comment type="catalytic activity">
    <reaction evidence="5">
        <text>Hydrolytically removes 5'-nucleotides successively from the 3'-hydroxy termini of 3'-hydroxy-terminated oligonucleotides.</text>
        <dbReference type="EC" id="3.1.4.1"/>
    </reaction>
</comment>
<proteinExistence type="inferred from homology"/>
<keyword evidence="5" id="KW-0539">Nucleus</keyword>
<keyword evidence="4 5" id="KW-0460">Magnesium</keyword>
<keyword evidence="1 5" id="KW-0540">Nuclease</keyword>
<evidence type="ECO:0000256" key="4">
    <source>
        <dbReference type="ARBA" id="ARBA00022842"/>
    </source>
</evidence>